<dbReference type="FunFam" id="3.20.20.450:FF:000001">
    <property type="entry name" value="Cyclic di-GMP phosphodiesterase yahA"/>
    <property type="match status" value="1"/>
</dbReference>
<gene>
    <name evidence="5" type="ordered locus">Bcell_3680</name>
</gene>
<dbReference type="InterPro" id="IPR001610">
    <property type="entry name" value="PAC"/>
</dbReference>
<dbReference type="SMART" id="SM00091">
    <property type="entry name" value="PAS"/>
    <property type="match status" value="3"/>
</dbReference>
<dbReference type="InterPro" id="IPR052155">
    <property type="entry name" value="Biofilm_reg_signaling"/>
</dbReference>
<dbReference type="SMART" id="SM00267">
    <property type="entry name" value="GGDEF"/>
    <property type="match status" value="1"/>
</dbReference>
<dbReference type="NCBIfam" id="TIGR00254">
    <property type="entry name" value="GGDEF"/>
    <property type="match status" value="1"/>
</dbReference>
<feature type="domain" description="PAC" evidence="2">
    <location>
        <begin position="229"/>
        <end position="281"/>
    </location>
</feature>
<dbReference type="SMART" id="SM00052">
    <property type="entry name" value="EAL"/>
    <property type="match status" value="1"/>
</dbReference>
<dbReference type="Gene3D" id="3.20.20.450">
    <property type="entry name" value="EAL domain"/>
    <property type="match status" value="1"/>
</dbReference>
<dbReference type="Pfam" id="PF00990">
    <property type="entry name" value="GGDEF"/>
    <property type="match status" value="1"/>
</dbReference>
<name>E6TT13_EVAC2</name>
<sequence>MKHVPSLVETSTFNGIKNTEDNLKDELLRTEQRYKSLFHNNPTPIFTMNSSFMLDSCNDAFYILTGYLIEEIHDNFHTFIRKSQQAYTTDCMKKAISGEANQLNIFIVNKQGKEIEVLLSLIPITVNERIEGIYGVIRDISQLRIYEKNLSFIERSLNNAQYIANIGSWDYDPHNDKLYWSKQMFRIFGLDEKTNTAPSMEQYLKYVHHDDRLRDIVAIQDAMEKKKSFNYESRIFRKDGMKRIVKIQGNPIIDNEGNVVKIIGNTHDITEQKEANQRLVDNEKQARIIFNNLDEIIWSIDISSRKVIFCSNGFEQLFGYCLDDLIDERQLWQKVIHEEDIKGIPEKLITLSQGNQLKFECRVQHTSAEVRWIEIKALPIIDDLGDFIRVDGIIRDITEKKKLDAKMHHIAHHDHLTNLPNRRSFDIKLHELIHHAKKTKSIFSVFYLDIDRFKHVNDMLGHNYGDDLLKEISYRLKQVLQSHFIARTSGDEFAVLLHDVTEEEVIVFAHNIVNVMRQAFHISEVESYVTASIGIAFYPKDGENAVTLLKNADTALSFAKIDGKDNYKHYIPEMNEDSHNIYFLEKDMRLALEKEEFYLEYQPKIDVKTKKVIGCEALIRWTHPKRGIVSPAQFIPIAEESDLICDIGNWVIKKVCKQLKKWHLEGINTVPVSINISAQHLLKTSLLDTIFTALKANHVSPSLLELEITETSLIQPNQSVFSTIRSLKKLGVKLSLDDFGVGYSSLTHIRKFPLDTLKIDKSFISKVPTEKDDAVIISSIIEMAHGLGLTILAEGVETEEQLLFLEEKNCDHIQGFLFSKPISNDHFKQALISGELIIRG</sequence>
<dbReference type="CDD" id="cd00130">
    <property type="entry name" value="PAS"/>
    <property type="match status" value="2"/>
</dbReference>
<dbReference type="AlphaFoldDB" id="E6TT13"/>
<proteinExistence type="predicted"/>
<dbReference type="KEGG" id="bco:Bcell_3680"/>
<dbReference type="NCBIfam" id="TIGR00229">
    <property type="entry name" value="sensory_box"/>
    <property type="match status" value="3"/>
</dbReference>
<dbReference type="eggNOG" id="COG5001">
    <property type="taxonomic scope" value="Bacteria"/>
</dbReference>
<evidence type="ECO:0000313" key="5">
    <source>
        <dbReference type="EMBL" id="ADU31921.1"/>
    </source>
</evidence>
<reference evidence="5" key="1">
    <citation type="submission" date="2010-12" db="EMBL/GenBank/DDBJ databases">
        <title>Complete sequence of Bacillus cellulosilyticus DSM 2522.</title>
        <authorList>
            <consortium name="US DOE Joint Genome Institute"/>
            <person name="Lucas S."/>
            <person name="Copeland A."/>
            <person name="Lapidus A."/>
            <person name="Cheng J.-F."/>
            <person name="Bruce D."/>
            <person name="Goodwin L."/>
            <person name="Pitluck S."/>
            <person name="Chertkov O."/>
            <person name="Detter J.C."/>
            <person name="Han C."/>
            <person name="Tapia R."/>
            <person name="Land M."/>
            <person name="Hauser L."/>
            <person name="Jeffries C."/>
            <person name="Kyrpides N."/>
            <person name="Ivanova N."/>
            <person name="Mikhailova N."/>
            <person name="Brumm P."/>
            <person name="Mead D."/>
            <person name="Woyke T."/>
        </authorList>
    </citation>
    <scope>NUCLEOTIDE SEQUENCE [LARGE SCALE GENOMIC DNA]</scope>
    <source>
        <strain evidence="5">DSM 2522</strain>
    </source>
</reference>
<dbReference type="OrthoDB" id="9759607at2"/>
<dbReference type="InterPro" id="IPR000014">
    <property type="entry name" value="PAS"/>
</dbReference>
<dbReference type="Pfam" id="PF00563">
    <property type="entry name" value="EAL"/>
    <property type="match status" value="1"/>
</dbReference>
<dbReference type="SMART" id="SM00086">
    <property type="entry name" value="PAC"/>
    <property type="match status" value="3"/>
</dbReference>
<dbReference type="PANTHER" id="PTHR44757:SF2">
    <property type="entry name" value="BIOFILM ARCHITECTURE MAINTENANCE PROTEIN MBAA"/>
    <property type="match status" value="1"/>
</dbReference>
<dbReference type="InterPro" id="IPR001633">
    <property type="entry name" value="EAL_dom"/>
</dbReference>
<dbReference type="InterPro" id="IPR035965">
    <property type="entry name" value="PAS-like_dom_sf"/>
</dbReference>
<evidence type="ECO:0000313" key="6">
    <source>
        <dbReference type="Proteomes" id="UP000001401"/>
    </source>
</evidence>
<dbReference type="PROSITE" id="PS50883">
    <property type="entry name" value="EAL"/>
    <property type="match status" value="1"/>
</dbReference>
<dbReference type="PROSITE" id="PS50887">
    <property type="entry name" value="GGDEF"/>
    <property type="match status" value="1"/>
</dbReference>
<dbReference type="Pfam" id="PF08447">
    <property type="entry name" value="PAS_3"/>
    <property type="match status" value="2"/>
</dbReference>
<dbReference type="Gene3D" id="3.30.70.270">
    <property type="match status" value="1"/>
</dbReference>
<dbReference type="Pfam" id="PF13426">
    <property type="entry name" value="PAS_9"/>
    <property type="match status" value="1"/>
</dbReference>
<organism evidence="5 6">
    <name type="scientific">Evansella cellulosilytica (strain ATCC 21833 / DSM 2522 / FERM P-1141 / JCM 9156 / N-4)</name>
    <name type="common">Bacillus cellulosilyticus</name>
    <dbReference type="NCBI Taxonomy" id="649639"/>
    <lineage>
        <taxon>Bacteria</taxon>
        <taxon>Bacillati</taxon>
        <taxon>Bacillota</taxon>
        <taxon>Bacilli</taxon>
        <taxon>Bacillales</taxon>
        <taxon>Bacillaceae</taxon>
        <taxon>Evansella</taxon>
    </lineage>
</organism>
<dbReference type="SUPFAM" id="SSF55785">
    <property type="entry name" value="PYP-like sensor domain (PAS domain)"/>
    <property type="match status" value="3"/>
</dbReference>
<dbReference type="Gene3D" id="3.30.450.20">
    <property type="entry name" value="PAS domain"/>
    <property type="match status" value="3"/>
</dbReference>
<keyword evidence="6" id="KW-1185">Reference proteome</keyword>
<evidence type="ECO:0000259" key="2">
    <source>
        <dbReference type="PROSITE" id="PS50113"/>
    </source>
</evidence>
<protein>
    <submittedName>
        <fullName evidence="5">Diguanylate cyclase/phosphodiesterase with PAS/PAC sensor(S)</fullName>
    </submittedName>
</protein>
<dbReference type="InterPro" id="IPR035919">
    <property type="entry name" value="EAL_sf"/>
</dbReference>
<dbReference type="SUPFAM" id="SSF55073">
    <property type="entry name" value="Nucleotide cyclase"/>
    <property type="match status" value="1"/>
</dbReference>
<dbReference type="CDD" id="cd01948">
    <property type="entry name" value="EAL"/>
    <property type="match status" value="1"/>
</dbReference>
<feature type="domain" description="PAC" evidence="2">
    <location>
        <begin position="357"/>
        <end position="409"/>
    </location>
</feature>
<dbReference type="InterPro" id="IPR013655">
    <property type="entry name" value="PAS_fold_3"/>
</dbReference>
<dbReference type="PROSITE" id="PS50112">
    <property type="entry name" value="PAS"/>
    <property type="match status" value="2"/>
</dbReference>
<dbReference type="InterPro" id="IPR000160">
    <property type="entry name" value="GGDEF_dom"/>
</dbReference>
<evidence type="ECO:0000259" key="3">
    <source>
        <dbReference type="PROSITE" id="PS50883"/>
    </source>
</evidence>
<dbReference type="HOGENOM" id="CLU_000445_70_20_9"/>
<feature type="domain" description="PAS" evidence="1">
    <location>
        <begin position="282"/>
        <end position="355"/>
    </location>
</feature>
<dbReference type="InterPro" id="IPR029787">
    <property type="entry name" value="Nucleotide_cyclase"/>
</dbReference>
<dbReference type="CDD" id="cd01949">
    <property type="entry name" value="GGDEF"/>
    <property type="match status" value="1"/>
</dbReference>
<dbReference type="Proteomes" id="UP000001401">
    <property type="component" value="Chromosome"/>
</dbReference>
<feature type="domain" description="PAS" evidence="1">
    <location>
        <begin position="30"/>
        <end position="99"/>
    </location>
</feature>
<evidence type="ECO:0000259" key="1">
    <source>
        <dbReference type="PROSITE" id="PS50112"/>
    </source>
</evidence>
<feature type="domain" description="EAL" evidence="3">
    <location>
        <begin position="581"/>
        <end position="835"/>
    </location>
</feature>
<dbReference type="InterPro" id="IPR043128">
    <property type="entry name" value="Rev_trsase/Diguanyl_cyclase"/>
</dbReference>
<accession>E6TT13</accession>
<dbReference type="SUPFAM" id="SSF141868">
    <property type="entry name" value="EAL domain-like"/>
    <property type="match status" value="1"/>
</dbReference>
<dbReference type="STRING" id="649639.Bcell_3680"/>
<dbReference type="EMBL" id="CP002394">
    <property type="protein sequence ID" value="ADU31921.1"/>
    <property type="molecule type" value="Genomic_DNA"/>
</dbReference>
<dbReference type="PANTHER" id="PTHR44757">
    <property type="entry name" value="DIGUANYLATE CYCLASE DGCP"/>
    <property type="match status" value="1"/>
</dbReference>
<feature type="domain" description="GGDEF" evidence="4">
    <location>
        <begin position="441"/>
        <end position="572"/>
    </location>
</feature>
<evidence type="ECO:0000259" key="4">
    <source>
        <dbReference type="PROSITE" id="PS50887"/>
    </source>
</evidence>
<dbReference type="InterPro" id="IPR000700">
    <property type="entry name" value="PAS-assoc_C"/>
</dbReference>
<dbReference type="PROSITE" id="PS50113">
    <property type="entry name" value="PAC"/>
    <property type="match status" value="2"/>
</dbReference>
<dbReference type="Gene3D" id="2.10.70.100">
    <property type="match status" value="1"/>
</dbReference>